<dbReference type="PANTHER" id="PTHR47534:SF3">
    <property type="entry name" value="ALCOHOL DEHYDROGENASE-LIKE C-TERMINAL DOMAIN-CONTAINING PROTEIN"/>
    <property type="match status" value="1"/>
</dbReference>
<dbReference type="Proteomes" id="UP001221757">
    <property type="component" value="Unassembled WGS sequence"/>
</dbReference>
<feature type="non-terminal residue" evidence="2">
    <location>
        <position position="155"/>
    </location>
</feature>
<dbReference type="InterPro" id="IPR052228">
    <property type="entry name" value="Sec_Metab_Biosynth_Oxidored"/>
</dbReference>
<evidence type="ECO:0000313" key="2">
    <source>
        <dbReference type="EMBL" id="KAJ7683773.1"/>
    </source>
</evidence>
<sequence>IDSLNSPRYYSQYTYVKELVTLLGAARDKGQDVRVISVVGTGLGMTIATDDLGLEKARRGTIRFLKGTMLHFAAQHPDLAFMHIRPGAVDTPGGVLYMGRLLSPLTWLISLFMAKLLVIPQVGTMATIFDDCAQYMLYGLFNGARGLFIRNQHGD</sequence>
<proteinExistence type="predicted"/>
<organism evidence="2 3">
    <name type="scientific">Mycena rosella</name>
    <name type="common">Pink bonnet</name>
    <name type="synonym">Agaricus rosellus</name>
    <dbReference type="NCBI Taxonomy" id="1033263"/>
    <lineage>
        <taxon>Eukaryota</taxon>
        <taxon>Fungi</taxon>
        <taxon>Dikarya</taxon>
        <taxon>Basidiomycota</taxon>
        <taxon>Agaricomycotina</taxon>
        <taxon>Agaricomycetes</taxon>
        <taxon>Agaricomycetidae</taxon>
        <taxon>Agaricales</taxon>
        <taxon>Marasmiineae</taxon>
        <taxon>Mycenaceae</taxon>
        <taxon>Mycena</taxon>
    </lineage>
</organism>
<dbReference type="GO" id="GO:0016491">
    <property type="term" value="F:oxidoreductase activity"/>
    <property type="evidence" value="ECO:0007669"/>
    <property type="project" value="UniProtKB-KW"/>
</dbReference>
<evidence type="ECO:0000256" key="1">
    <source>
        <dbReference type="ARBA" id="ARBA00023002"/>
    </source>
</evidence>
<reference evidence="2" key="1">
    <citation type="submission" date="2023-03" db="EMBL/GenBank/DDBJ databases">
        <title>Massive genome expansion in bonnet fungi (Mycena s.s.) driven by repeated elements and novel gene families across ecological guilds.</title>
        <authorList>
            <consortium name="Lawrence Berkeley National Laboratory"/>
            <person name="Harder C.B."/>
            <person name="Miyauchi S."/>
            <person name="Viragh M."/>
            <person name="Kuo A."/>
            <person name="Thoen E."/>
            <person name="Andreopoulos B."/>
            <person name="Lu D."/>
            <person name="Skrede I."/>
            <person name="Drula E."/>
            <person name="Henrissat B."/>
            <person name="Morin E."/>
            <person name="Kohler A."/>
            <person name="Barry K."/>
            <person name="LaButti K."/>
            <person name="Morin E."/>
            <person name="Salamov A."/>
            <person name="Lipzen A."/>
            <person name="Mereny Z."/>
            <person name="Hegedus B."/>
            <person name="Baldrian P."/>
            <person name="Stursova M."/>
            <person name="Weitz H."/>
            <person name="Taylor A."/>
            <person name="Grigoriev I.V."/>
            <person name="Nagy L.G."/>
            <person name="Martin F."/>
            <person name="Kauserud H."/>
        </authorList>
    </citation>
    <scope>NUCLEOTIDE SEQUENCE</scope>
    <source>
        <strain evidence="2">CBHHK067</strain>
    </source>
</reference>
<dbReference type="AlphaFoldDB" id="A0AAD7D8D6"/>
<comment type="caution">
    <text evidence="2">The sequence shown here is derived from an EMBL/GenBank/DDBJ whole genome shotgun (WGS) entry which is preliminary data.</text>
</comment>
<gene>
    <name evidence="2" type="ORF">B0H17DRAFT_865844</name>
</gene>
<keyword evidence="1" id="KW-0560">Oxidoreductase</keyword>
<dbReference type="PANTHER" id="PTHR47534">
    <property type="entry name" value="YALI0E05731P"/>
    <property type="match status" value="1"/>
</dbReference>
<protein>
    <submittedName>
        <fullName evidence="2">Uncharacterized protein</fullName>
    </submittedName>
</protein>
<keyword evidence="3" id="KW-1185">Reference proteome</keyword>
<evidence type="ECO:0000313" key="3">
    <source>
        <dbReference type="Proteomes" id="UP001221757"/>
    </source>
</evidence>
<accession>A0AAD7D8D6</accession>
<dbReference type="EMBL" id="JARKIE010000105">
    <property type="protein sequence ID" value="KAJ7683773.1"/>
    <property type="molecule type" value="Genomic_DNA"/>
</dbReference>
<feature type="non-terminal residue" evidence="2">
    <location>
        <position position="1"/>
    </location>
</feature>
<name>A0AAD7D8D6_MYCRO</name>